<organism evidence="2 3">
    <name type="scientific">Actinomadura barringtoniae</name>
    <dbReference type="NCBI Taxonomy" id="1427535"/>
    <lineage>
        <taxon>Bacteria</taxon>
        <taxon>Bacillati</taxon>
        <taxon>Actinomycetota</taxon>
        <taxon>Actinomycetes</taxon>
        <taxon>Streptosporangiales</taxon>
        <taxon>Thermomonosporaceae</taxon>
        <taxon>Actinomadura</taxon>
    </lineage>
</organism>
<evidence type="ECO:0000313" key="3">
    <source>
        <dbReference type="Proteomes" id="UP000669179"/>
    </source>
</evidence>
<gene>
    <name evidence="2" type="ORF">J4573_51640</name>
</gene>
<evidence type="ECO:0000313" key="2">
    <source>
        <dbReference type="EMBL" id="MBO2455609.1"/>
    </source>
</evidence>
<comment type="caution">
    <text evidence="2">The sequence shown here is derived from an EMBL/GenBank/DDBJ whole genome shotgun (WGS) entry which is preliminary data.</text>
</comment>
<name>A0A939PST7_9ACTN</name>
<dbReference type="AlphaFoldDB" id="A0A939PST7"/>
<dbReference type="RefSeq" id="WP_208263835.1">
    <property type="nucleotide sequence ID" value="NZ_JAGEOJ010000039.1"/>
</dbReference>
<dbReference type="Pfam" id="PF20091">
    <property type="entry name" value="Abhydrolase_10"/>
    <property type="match status" value="1"/>
</dbReference>
<evidence type="ECO:0000259" key="1">
    <source>
        <dbReference type="Pfam" id="PF20091"/>
    </source>
</evidence>
<feature type="domain" description="Alpha/beta hydrolase" evidence="1">
    <location>
        <begin position="16"/>
        <end position="422"/>
    </location>
</feature>
<dbReference type="EMBL" id="JAGEOJ010000039">
    <property type="protein sequence ID" value="MBO2455609.1"/>
    <property type="molecule type" value="Genomic_DNA"/>
</dbReference>
<protein>
    <recommendedName>
        <fullName evidence="1">Alpha/beta hydrolase domain-containing protein</fullName>
    </recommendedName>
</protein>
<dbReference type="InterPro" id="IPR045394">
    <property type="entry name" value="Abhydrolase_dom"/>
</dbReference>
<accession>A0A939PST7</accession>
<dbReference type="Proteomes" id="UP000669179">
    <property type="component" value="Unassembled WGS sequence"/>
</dbReference>
<sequence>MSMESPHPTVDGPVPGPIWFAAAYDLAAAGYVEEEFLLTGGADAYSLESGLGERGVPYTTRLLVRRPAGPARFNGNVVVEWLNVTEGFDSDVLWHPGTLVAEGYAWVGVSAQRAGVDHLRDWNPDRYAGLDVSGAARFESDELAFSILTQAAQVLRKPSGVDPLGGLRPQALLAIGISQSASWLSIYHDLVLPALGLDALGPDADDPFDGYLFVAGPGPTRSPTVPVFQILSETDVPAWWPSRPSAGPDLPAGGELSRRWEVAGTTHADWATMSDLKVLHERDLGTPLPLYDEDAPVFSRVPMHHVIEAAYGHLSRWARDGVAPPLAEPLALTADGANVRDDLGLARGGIQLSQVAVPIALNSSENPGDPWGLLCGTYRPFGEEKLRELYPSLDAYVAAVEEADQRNVAAGYILPEHARQNLADAKAVTTL</sequence>
<reference evidence="2" key="1">
    <citation type="submission" date="2021-03" db="EMBL/GenBank/DDBJ databases">
        <authorList>
            <person name="Kanchanasin P."/>
            <person name="Saeng-In P."/>
            <person name="Phongsopitanun W."/>
            <person name="Yuki M."/>
            <person name="Kudo T."/>
            <person name="Ohkuma M."/>
            <person name="Tanasupawat S."/>
        </authorList>
    </citation>
    <scope>NUCLEOTIDE SEQUENCE</scope>
    <source>
        <strain evidence="2">GKU 128</strain>
    </source>
</reference>
<proteinExistence type="predicted"/>
<keyword evidence="3" id="KW-1185">Reference proteome</keyword>